<sequence length="161" mass="18573">MNTKHSSSPTKLWQSENVRSGVHSSSRIAPLCRCGDNTALRRATTEKNYGRNVEHCCLSKDKVVRSASYCIHLIQYFLIDLASLGKMNVSYSWRKGKKMKKVQQFLRRRTLTKFCEGDFEPLSNTMSACKEEEEKCQFTCHLTQINGRWRPINGRTNMVAF</sequence>
<accession>A0AAV1AEZ2</accession>
<dbReference type="EMBL" id="OX451739">
    <property type="protein sequence ID" value="CAI8607678.1"/>
    <property type="molecule type" value="Genomic_DNA"/>
</dbReference>
<feature type="region of interest" description="Disordered" evidence="1">
    <location>
        <begin position="1"/>
        <end position="21"/>
    </location>
</feature>
<evidence type="ECO:0000313" key="3">
    <source>
        <dbReference type="Proteomes" id="UP001157006"/>
    </source>
</evidence>
<protein>
    <submittedName>
        <fullName evidence="2">Uncharacterized protein</fullName>
    </submittedName>
</protein>
<reference evidence="2 3" key="1">
    <citation type="submission" date="2023-01" db="EMBL/GenBank/DDBJ databases">
        <authorList>
            <person name="Kreplak J."/>
        </authorList>
    </citation>
    <scope>NUCLEOTIDE SEQUENCE [LARGE SCALE GENOMIC DNA]</scope>
</reference>
<evidence type="ECO:0000256" key="1">
    <source>
        <dbReference type="SAM" id="MobiDB-lite"/>
    </source>
</evidence>
<dbReference type="AlphaFoldDB" id="A0AAV1AEZ2"/>
<dbReference type="Proteomes" id="UP001157006">
    <property type="component" value="Chromosome 4"/>
</dbReference>
<proteinExistence type="predicted"/>
<organism evidence="2 3">
    <name type="scientific">Vicia faba</name>
    <name type="common">Broad bean</name>
    <name type="synonym">Faba vulgaris</name>
    <dbReference type="NCBI Taxonomy" id="3906"/>
    <lineage>
        <taxon>Eukaryota</taxon>
        <taxon>Viridiplantae</taxon>
        <taxon>Streptophyta</taxon>
        <taxon>Embryophyta</taxon>
        <taxon>Tracheophyta</taxon>
        <taxon>Spermatophyta</taxon>
        <taxon>Magnoliopsida</taxon>
        <taxon>eudicotyledons</taxon>
        <taxon>Gunneridae</taxon>
        <taxon>Pentapetalae</taxon>
        <taxon>rosids</taxon>
        <taxon>fabids</taxon>
        <taxon>Fabales</taxon>
        <taxon>Fabaceae</taxon>
        <taxon>Papilionoideae</taxon>
        <taxon>50 kb inversion clade</taxon>
        <taxon>NPAAA clade</taxon>
        <taxon>Hologalegina</taxon>
        <taxon>IRL clade</taxon>
        <taxon>Fabeae</taxon>
        <taxon>Vicia</taxon>
    </lineage>
</organism>
<gene>
    <name evidence="2" type="ORF">VFH_IV049520</name>
</gene>
<keyword evidence="3" id="KW-1185">Reference proteome</keyword>
<name>A0AAV1AEZ2_VICFA</name>
<evidence type="ECO:0000313" key="2">
    <source>
        <dbReference type="EMBL" id="CAI8607678.1"/>
    </source>
</evidence>